<keyword evidence="1" id="KW-1133">Transmembrane helix</keyword>
<feature type="transmembrane region" description="Helical" evidence="1">
    <location>
        <begin position="164"/>
        <end position="185"/>
    </location>
</feature>
<evidence type="ECO:0000313" key="2">
    <source>
        <dbReference type="EMBL" id="KKM22211.1"/>
    </source>
</evidence>
<keyword evidence="1" id="KW-0812">Transmembrane</keyword>
<gene>
    <name evidence="2" type="ORF">LCGC14_1627670</name>
</gene>
<organism evidence="2">
    <name type="scientific">marine sediment metagenome</name>
    <dbReference type="NCBI Taxonomy" id="412755"/>
    <lineage>
        <taxon>unclassified sequences</taxon>
        <taxon>metagenomes</taxon>
        <taxon>ecological metagenomes</taxon>
    </lineage>
</organism>
<feature type="transmembrane region" description="Helical" evidence="1">
    <location>
        <begin position="197"/>
        <end position="213"/>
    </location>
</feature>
<evidence type="ECO:0008006" key="3">
    <source>
        <dbReference type="Google" id="ProtNLM"/>
    </source>
</evidence>
<evidence type="ECO:0000256" key="1">
    <source>
        <dbReference type="SAM" id="Phobius"/>
    </source>
</evidence>
<sequence length="262" mass="31302">MSRIEHHSAFGILFYYVIYIIWTKSLVLPSYYFNAIIYFSLLPDFDAIYYFFKGKGRLKLTMEYQHHLSSLTHFPLIFFPIIIVFIISVIINFFPLYFLIPVVGIYCGHFIIDSIASGDGIMWGKNPFSRKKYTRFINKYCDKTDGYHGRYWDARYRQTKIAKIGNYAVILVLIIIIFHILNLYLSNSLSSRYPGSSLFSLIIFFLIFLYFGLRRPKEKWLREPPEGRYADYRVNMKYINGLSEKNRKKHMQKHQELLEKLY</sequence>
<accession>A0A0F9I3L0</accession>
<proteinExistence type="predicted"/>
<keyword evidence="1" id="KW-0472">Membrane</keyword>
<feature type="transmembrane region" description="Helical" evidence="1">
    <location>
        <begin position="73"/>
        <end position="97"/>
    </location>
</feature>
<dbReference type="AlphaFoldDB" id="A0A0F9I3L0"/>
<protein>
    <recommendedName>
        <fullName evidence="3">Metal-dependent hydrolase</fullName>
    </recommendedName>
</protein>
<comment type="caution">
    <text evidence="2">The sequence shown here is derived from an EMBL/GenBank/DDBJ whole genome shotgun (WGS) entry which is preliminary data.</text>
</comment>
<dbReference type="EMBL" id="LAZR01013384">
    <property type="protein sequence ID" value="KKM22211.1"/>
    <property type="molecule type" value="Genomic_DNA"/>
</dbReference>
<feature type="transmembrane region" description="Helical" evidence="1">
    <location>
        <begin position="7"/>
        <end position="25"/>
    </location>
</feature>
<reference evidence="2" key="1">
    <citation type="journal article" date="2015" name="Nature">
        <title>Complex archaea that bridge the gap between prokaryotes and eukaryotes.</title>
        <authorList>
            <person name="Spang A."/>
            <person name="Saw J.H."/>
            <person name="Jorgensen S.L."/>
            <person name="Zaremba-Niedzwiedzka K."/>
            <person name="Martijn J."/>
            <person name="Lind A.E."/>
            <person name="van Eijk R."/>
            <person name="Schleper C."/>
            <person name="Guy L."/>
            <person name="Ettema T.J."/>
        </authorList>
    </citation>
    <scope>NUCLEOTIDE SEQUENCE</scope>
</reference>
<name>A0A0F9I3L0_9ZZZZ</name>